<dbReference type="GO" id="GO:0003723">
    <property type="term" value="F:RNA binding"/>
    <property type="evidence" value="ECO:0007669"/>
    <property type="project" value="UniProtKB-UniRule"/>
</dbReference>
<dbReference type="PANTHER" id="PTHR22807:SF30">
    <property type="entry name" value="28S RRNA (CYTOSINE(4447)-C(5))-METHYLTRANSFERASE-RELATED"/>
    <property type="match status" value="1"/>
</dbReference>
<reference evidence="8 9" key="1">
    <citation type="journal article" date="2024" name="BMC Genomics">
        <title>Genome assembly of redclaw crayfish (Cherax quadricarinatus) provides insights into its immune adaptation and hypoxia tolerance.</title>
        <authorList>
            <person name="Liu Z."/>
            <person name="Zheng J."/>
            <person name="Li H."/>
            <person name="Fang K."/>
            <person name="Wang S."/>
            <person name="He J."/>
            <person name="Zhou D."/>
            <person name="Weng S."/>
            <person name="Chi M."/>
            <person name="Gu Z."/>
            <person name="He J."/>
            <person name="Li F."/>
            <person name="Wang M."/>
        </authorList>
    </citation>
    <scope>NUCLEOTIDE SEQUENCE [LARGE SCALE GENOMIC DNA]</scope>
    <source>
        <strain evidence="8">ZL_2023a</strain>
    </source>
</reference>
<proteinExistence type="inferred from homology"/>
<evidence type="ECO:0000256" key="4">
    <source>
        <dbReference type="ARBA" id="ARBA00022884"/>
    </source>
</evidence>
<keyword evidence="2 5" id="KW-0808">Transferase</keyword>
<dbReference type="GO" id="GO:0005730">
    <property type="term" value="C:nucleolus"/>
    <property type="evidence" value="ECO:0007669"/>
    <property type="project" value="TreeGrafter"/>
</dbReference>
<dbReference type="AlphaFoldDB" id="A0AAW0XME3"/>
<keyword evidence="9" id="KW-1185">Reference proteome</keyword>
<name>A0AAW0XME3_CHEQU</name>
<evidence type="ECO:0000313" key="8">
    <source>
        <dbReference type="EMBL" id="KAK8740854.1"/>
    </source>
</evidence>
<feature type="region of interest" description="Disordered" evidence="6">
    <location>
        <begin position="170"/>
        <end position="262"/>
    </location>
</feature>
<dbReference type="PANTHER" id="PTHR22807">
    <property type="entry name" value="NOP2 YEAST -RELATED NOL1/NOP2/FMU SUN DOMAIN-CONTAINING"/>
    <property type="match status" value="1"/>
</dbReference>
<dbReference type="Gene3D" id="3.40.50.150">
    <property type="entry name" value="Vaccinia Virus protein VP39"/>
    <property type="match status" value="1"/>
</dbReference>
<dbReference type="EMBL" id="JARKIK010000032">
    <property type="protein sequence ID" value="KAK8740854.1"/>
    <property type="molecule type" value="Genomic_DNA"/>
</dbReference>
<sequence length="626" mass="71003">MAYADSTNRKKLLKMEEVAKISAEHNLSPYAILSLHSMPGTDIYQILDSIEAPRELTLLVNTLKISRNDLKERLLKYDAHVNKASWCGEVLVVDKVPRGFELEAVTEHHARYFIPQFETWTKMTRMHSTIAVADWYSSLKTERDESPDLTGNPYGLSAVTWKICLETFNPFSQQEDPPTQQEDPPTQQEAPPTQQEDLPTQQENPPTQQEAPPTQQEDSPTQQEDPPTQQEDPPTQQEAPPTQQEDPPAQQEDPPTHQDNPPAQLLATRQKVKSARPAVVASKRQKYFPGAKAQHIILQELMQGVYAPKDLIKKARSGTLTMKAELYLRRINRNRQWVKYRNLIKRIVHVRFLQYQEAQDYLLNLQHNRDVRIPEYPESAAPKQSPPSSHQGPDSYCMFYGCQGPSGMIPVLVLAPEEGDCVLDLCAAAGHNSILIGMLLKNEGMLVSNLLVKADETTLQNNLHRCAVSCSIVTHFDLQDFPKAMDNSFSHVLVDAPCSGIGSVTKIERENYKPNGKEEIRECSSLQKFLLLRGIDSLKRGGFIVYSTSSLLVDENEEVVQHALENRNVIIVPVFLPFGEPGLQNYRNMQFHESMNMCVRVYSHEHNIQGFFIAKMKLLEESEVKF</sequence>
<dbReference type="Proteomes" id="UP001445076">
    <property type="component" value="Unassembled WGS sequence"/>
</dbReference>
<dbReference type="PRINTS" id="PR02008">
    <property type="entry name" value="RCMTFAMILY"/>
</dbReference>
<comment type="caution">
    <text evidence="8">The sequence shown here is derived from an EMBL/GenBank/DDBJ whole genome shotgun (WGS) entry which is preliminary data.</text>
</comment>
<dbReference type="InterPro" id="IPR001678">
    <property type="entry name" value="MeTrfase_RsmB-F_NOP2_dom"/>
</dbReference>
<evidence type="ECO:0000256" key="6">
    <source>
        <dbReference type="SAM" id="MobiDB-lite"/>
    </source>
</evidence>
<dbReference type="Gene3D" id="3.30.70.1170">
    <property type="entry name" value="Sun protein, domain 3"/>
    <property type="match status" value="1"/>
</dbReference>
<feature type="domain" description="SAM-dependent MTase RsmB/NOP-type" evidence="7">
    <location>
        <begin position="336"/>
        <end position="619"/>
    </location>
</feature>
<evidence type="ECO:0000313" key="9">
    <source>
        <dbReference type="Proteomes" id="UP001445076"/>
    </source>
</evidence>
<keyword evidence="4 5" id="KW-0694">RNA-binding</keyword>
<evidence type="ECO:0000256" key="2">
    <source>
        <dbReference type="ARBA" id="ARBA00022679"/>
    </source>
</evidence>
<dbReference type="SUPFAM" id="SSF53335">
    <property type="entry name" value="S-adenosyl-L-methionine-dependent methyltransferases"/>
    <property type="match status" value="1"/>
</dbReference>
<comment type="caution">
    <text evidence="5">Lacks conserved residue(s) required for the propagation of feature annotation.</text>
</comment>
<dbReference type="GO" id="GO:0000470">
    <property type="term" value="P:maturation of LSU-rRNA"/>
    <property type="evidence" value="ECO:0007669"/>
    <property type="project" value="TreeGrafter"/>
</dbReference>
<protein>
    <recommendedName>
        <fullName evidence="7">SAM-dependent MTase RsmB/NOP-type domain-containing protein</fullName>
    </recommendedName>
</protein>
<dbReference type="InterPro" id="IPR029063">
    <property type="entry name" value="SAM-dependent_MTases_sf"/>
</dbReference>
<feature type="compositionally biased region" description="Low complexity" evidence="6">
    <location>
        <begin position="173"/>
        <end position="253"/>
    </location>
</feature>
<evidence type="ECO:0000256" key="5">
    <source>
        <dbReference type="PROSITE-ProRule" id="PRU01023"/>
    </source>
</evidence>
<evidence type="ECO:0000256" key="3">
    <source>
        <dbReference type="ARBA" id="ARBA00022691"/>
    </source>
</evidence>
<evidence type="ECO:0000259" key="7">
    <source>
        <dbReference type="PROSITE" id="PS51686"/>
    </source>
</evidence>
<feature type="binding site" evidence="5">
    <location>
        <position position="495"/>
    </location>
    <ligand>
        <name>S-adenosyl-L-methionine</name>
        <dbReference type="ChEBI" id="CHEBI:59789"/>
    </ligand>
</feature>
<dbReference type="InterPro" id="IPR023267">
    <property type="entry name" value="RCMT"/>
</dbReference>
<comment type="similarity">
    <text evidence="5">Belongs to the class I-like SAM-binding methyltransferase superfamily. RsmB/NOP family.</text>
</comment>
<dbReference type="GO" id="GO:0009383">
    <property type="term" value="F:rRNA (cytosine-C5-)-methyltransferase activity"/>
    <property type="evidence" value="ECO:0007669"/>
    <property type="project" value="TreeGrafter"/>
</dbReference>
<organism evidence="8 9">
    <name type="scientific">Cherax quadricarinatus</name>
    <name type="common">Australian red claw crayfish</name>
    <dbReference type="NCBI Taxonomy" id="27406"/>
    <lineage>
        <taxon>Eukaryota</taxon>
        <taxon>Metazoa</taxon>
        <taxon>Ecdysozoa</taxon>
        <taxon>Arthropoda</taxon>
        <taxon>Crustacea</taxon>
        <taxon>Multicrustacea</taxon>
        <taxon>Malacostraca</taxon>
        <taxon>Eumalacostraca</taxon>
        <taxon>Eucarida</taxon>
        <taxon>Decapoda</taxon>
        <taxon>Pleocyemata</taxon>
        <taxon>Astacidea</taxon>
        <taxon>Parastacoidea</taxon>
        <taxon>Parastacidae</taxon>
        <taxon>Cherax</taxon>
    </lineage>
</organism>
<keyword evidence="1 5" id="KW-0489">Methyltransferase</keyword>
<dbReference type="PROSITE" id="PS51686">
    <property type="entry name" value="SAM_MT_RSMB_NOP"/>
    <property type="match status" value="1"/>
</dbReference>
<gene>
    <name evidence="8" type="ORF">OTU49_002730</name>
</gene>
<feature type="binding site" evidence="5">
    <location>
        <position position="477"/>
    </location>
    <ligand>
        <name>S-adenosyl-L-methionine</name>
        <dbReference type="ChEBI" id="CHEBI:59789"/>
    </ligand>
</feature>
<dbReference type="Pfam" id="PF01189">
    <property type="entry name" value="Methyltr_RsmB-F"/>
    <property type="match status" value="1"/>
</dbReference>
<dbReference type="GO" id="GO:0070475">
    <property type="term" value="P:rRNA base methylation"/>
    <property type="evidence" value="ECO:0007669"/>
    <property type="project" value="TreeGrafter"/>
</dbReference>
<dbReference type="InterPro" id="IPR049560">
    <property type="entry name" value="MeTrfase_RsmB-F_NOP2_cat"/>
</dbReference>
<evidence type="ECO:0000256" key="1">
    <source>
        <dbReference type="ARBA" id="ARBA00022603"/>
    </source>
</evidence>
<keyword evidence="3 5" id="KW-0949">S-adenosyl-L-methionine</keyword>
<accession>A0AAW0XME3</accession>